<evidence type="ECO:0000256" key="3">
    <source>
        <dbReference type="ARBA" id="ARBA00022692"/>
    </source>
</evidence>
<evidence type="ECO:0000256" key="1">
    <source>
        <dbReference type="ARBA" id="ARBA00004651"/>
    </source>
</evidence>
<accession>A0ABY3C731</accession>
<feature type="transmembrane region" description="Helical" evidence="6">
    <location>
        <begin position="169"/>
        <end position="188"/>
    </location>
</feature>
<dbReference type="Gene3D" id="1.10.3210.10">
    <property type="entry name" value="Hypothetical protein af1432"/>
    <property type="match status" value="1"/>
</dbReference>
<keyword evidence="2" id="KW-1003">Cell membrane</keyword>
<dbReference type="Proteomes" id="UP000733744">
    <property type="component" value="Unassembled WGS sequence"/>
</dbReference>
<dbReference type="Pfam" id="PF07694">
    <property type="entry name" value="5TM-5TMR_LYT"/>
    <property type="match status" value="1"/>
</dbReference>
<feature type="domain" description="HD-GYP" evidence="7">
    <location>
        <begin position="208"/>
        <end position="403"/>
    </location>
</feature>
<keyword evidence="9" id="KW-1185">Reference proteome</keyword>
<dbReference type="CDD" id="cd00077">
    <property type="entry name" value="HDc"/>
    <property type="match status" value="1"/>
</dbReference>
<evidence type="ECO:0000256" key="4">
    <source>
        <dbReference type="ARBA" id="ARBA00022989"/>
    </source>
</evidence>
<keyword evidence="3 6" id="KW-0812">Transmembrane</keyword>
<evidence type="ECO:0000256" key="6">
    <source>
        <dbReference type="SAM" id="Phobius"/>
    </source>
</evidence>
<evidence type="ECO:0000256" key="5">
    <source>
        <dbReference type="ARBA" id="ARBA00023136"/>
    </source>
</evidence>
<feature type="transmembrane region" description="Helical" evidence="6">
    <location>
        <begin position="103"/>
        <end position="123"/>
    </location>
</feature>
<keyword evidence="5 6" id="KW-0472">Membrane</keyword>
<evidence type="ECO:0000313" key="9">
    <source>
        <dbReference type="Proteomes" id="UP000733744"/>
    </source>
</evidence>
<name>A0ABY3C731_9GAMM</name>
<proteinExistence type="predicted"/>
<dbReference type="EMBL" id="RYFG02000112">
    <property type="protein sequence ID" value="TRW91430.1"/>
    <property type="molecule type" value="Genomic_DNA"/>
</dbReference>
<sequence length="403" mass="43834">MSELLYILSTTGATLLFLSFFICLELLPPFNSSPRSKKLIRNVAFVLLGIAALALHLSVENSVVVDLGGTAIAIANMFGGYRVGLATAAVEAIYWRSIGGSGAFPGLIGIAGDFVFSGLCVYLSQAKNVSAKLSLRTILLAGFAVGSSEALSLLLVIEPLDGLAIFGKIGMPLFLAQLISTVLFAGLLKLLDDRLQALAEADRKSQALNEILKQSIRALSSAMMYRDPSTAGHEKRVADLAVAVGKELAFEPDRLEGLYLAALVHDVGQIQIPAEILSRSRRLGPEEFELVKNHCESGYEILRDVRFPWPIAEIVYQHHENVDGSGYPRGLKGPQILLEAKIIHVCDSLEAMLSHRPFRRAYSIDYAIDQLQAYSGAHYAAEVVDACIRLFRDKGYVFPSPEK</sequence>
<protein>
    <submittedName>
        <fullName evidence="8">HD domain-containing protein</fullName>
    </submittedName>
</protein>
<evidence type="ECO:0000256" key="2">
    <source>
        <dbReference type="ARBA" id="ARBA00022475"/>
    </source>
</evidence>
<gene>
    <name evidence="8" type="ORF">EKO24_016980</name>
</gene>
<dbReference type="PANTHER" id="PTHR43155:SF2">
    <property type="entry name" value="CYCLIC DI-GMP PHOSPHODIESTERASE PA4108"/>
    <property type="match status" value="1"/>
</dbReference>
<comment type="caution">
    <text evidence="8">The sequence shown here is derived from an EMBL/GenBank/DDBJ whole genome shotgun (WGS) entry which is preliminary data.</text>
</comment>
<dbReference type="Pfam" id="PF13487">
    <property type="entry name" value="HD_5"/>
    <property type="match status" value="1"/>
</dbReference>
<dbReference type="InterPro" id="IPR003607">
    <property type="entry name" value="HD/PDEase_dom"/>
</dbReference>
<keyword evidence="4 6" id="KW-1133">Transmembrane helix</keyword>
<comment type="subcellular location">
    <subcellularLocation>
        <location evidence="1">Cell membrane</location>
        <topology evidence="1">Multi-pass membrane protein</topology>
    </subcellularLocation>
</comment>
<dbReference type="RefSeq" id="WP_127028117.1">
    <property type="nucleotide sequence ID" value="NZ_RYFG02000112.1"/>
</dbReference>
<feature type="transmembrane region" description="Helical" evidence="6">
    <location>
        <begin position="39"/>
        <end position="59"/>
    </location>
</feature>
<dbReference type="SMART" id="SM00471">
    <property type="entry name" value="HDc"/>
    <property type="match status" value="1"/>
</dbReference>
<evidence type="ECO:0000259" key="7">
    <source>
        <dbReference type="PROSITE" id="PS51832"/>
    </source>
</evidence>
<feature type="transmembrane region" description="Helical" evidence="6">
    <location>
        <begin position="6"/>
        <end position="27"/>
    </location>
</feature>
<feature type="transmembrane region" description="Helical" evidence="6">
    <location>
        <begin position="135"/>
        <end position="157"/>
    </location>
</feature>
<reference evidence="8 9" key="1">
    <citation type="journal article" date="2019" name="Antonie Van Leeuwenhoek">
        <title>Description of 'Ca. Methylobacter oryzae' KRF1, a novel species from the environmentally important Methylobacter clade 2.</title>
        <authorList>
            <person name="Khatri K."/>
            <person name="Mohite J.A."/>
            <person name="Pandit P.S."/>
            <person name="Bahulikar R."/>
            <person name="Rahalkar M.C."/>
        </authorList>
    </citation>
    <scope>NUCLEOTIDE SEQUENCE [LARGE SCALE GENOMIC DNA]</scope>
    <source>
        <strain evidence="8 9">KRF1</strain>
    </source>
</reference>
<evidence type="ECO:0000313" key="8">
    <source>
        <dbReference type="EMBL" id="TRW91430.1"/>
    </source>
</evidence>
<organism evidence="8 9">
    <name type="scientific">Candidatus Methylobacter oryzae</name>
    <dbReference type="NCBI Taxonomy" id="2497749"/>
    <lineage>
        <taxon>Bacteria</taxon>
        <taxon>Pseudomonadati</taxon>
        <taxon>Pseudomonadota</taxon>
        <taxon>Gammaproteobacteria</taxon>
        <taxon>Methylococcales</taxon>
        <taxon>Methylococcaceae</taxon>
        <taxon>Methylobacter</taxon>
    </lineage>
</organism>
<dbReference type="InterPro" id="IPR011620">
    <property type="entry name" value="Sig_transdc_His_kinase_LytS_TM"/>
</dbReference>
<dbReference type="SUPFAM" id="SSF109604">
    <property type="entry name" value="HD-domain/PDEase-like"/>
    <property type="match status" value="1"/>
</dbReference>
<dbReference type="PANTHER" id="PTHR43155">
    <property type="entry name" value="CYCLIC DI-GMP PHOSPHODIESTERASE PA4108-RELATED"/>
    <property type="match status" value="1"/>
</dbReference>
<dbReference type="InterPro" id="IPR037522">
    <property type="entry name" value="HD_GYP_dom"/>
</dbReference>
<dbReference type="PROSITE" id="PS51832">
    <property type="entry name" value="HD_GYP"/>
    <property type="match status" value="1"/>
</dbReference>